<dbReference type="PROSITE" id="PS50888">
    <property type="entry name" value="BHLH"/>
    <property type="match status" value="1"/>
</dbReference>
<dbReference type="InterPro" id="IPR011598">
    <property type="entry name" value="bHLH_dom"/>
</dbReference>
<protein>
    <recommendedName>
        <fullName evidence="6">BHLH domain-containing protein</fullName>
    </recommendedName>
</protein>
<dbReference type="InterPro" id="IPR036638">
    <property type="entry name" value="HLH_DNA-bd_sf"/>
</dbReference>
<evidence type="ECO:0000259" key="6">
    <source>
        <dbReference type="PROSITE" id="PS50888"/>
    </source>
</evidence>
<feature type="domain" description="BHLH" evidence="6">
    <location>
        <begin position="154"/>
        <end position="203"/>
    </location>
</feature>
<evidence type="ECO:0000256" key="2">
    <source>
        <dbReference type="ARBA" id="ARBA00023015"/>
    </source>
</evidence>
<evidence type="ECO:0000313" key="8">
    <source>
        <dbReference type="Proteomes" id="UP001497480"/>
    </source>
</evidence>
<comment type="subcellular location">
    <subcellularLocation>
        <location evidence="1">Nucleus</location>
    </subcellularLocation>
</comment>
<dbReference type="PANTHER" id="PTHR45959:SF2">
    <property type="entry name" value="BHLH TRANSCRIPTION FACTOR"/>
    <property type="match status" value="1"/>
</dbReference>
<keyword evidence="4" id="KW-0539">Nucleus</keyword>
<name>A0AAV1XLK4_LUPLU</name>
<reference evidence="7 8" key="1">
    <citation type="submission" date="2024-03" db="EMBL/GenBank/DDBJ databases">
        <authorList>
            <person name="Martinez-Hernandez J."/>
        </authorList>
    </citation>
    <scope>NUCLEOTIDE SEQUENCE [LARGE SCALE GENOMIC DNA]</scope>
</reference>
<evidence type="ECO:0000313" key="7">
    <source>
        <dbReference type="EMBL" id="CAL0321984.1"/>
    </source>
</evidence>
<feature type="region of interest" description="Disordered" evidence="5">
    <location>
        <begin position="44"/>
        <end position="85"/>
    </location>
</feature>
<dbReference type="Gene3D" id="4.10.280.10">
    <property type="entry name" value="Helix-loop-helix DNA-binding domain"/>
    <property type="match status" value="1"/>
</dbReference>
<dbReference type="GO" id="GO:0046983">
    <property type="term" value="F:protein dimerization activity"/>
    <property type="evidence" value="ECO:0007669"/>
    <property type="project" value="InterPro"/>
</dbReference>
<sequence length="343" mass="38336">MEVPWQNFLSDMEMEEGDLFNESNKDLLDDHELVLEKILQQPAFSSESESLYPPNNGGSCLSFEDTTTTGNNNSKLLTKSNSSNSIASQHVPYTATATSPTSYVLSFDESTVVAVEGATRELVNGRKCKGNNSRDQSKGDNINISASRKSRNSLESLNHIMAERKRRQELTEKFIALSATIPGLKKIDKASILCEAITYVKQLKKRVEDLEKQRCCKKIRVESVSFMNKTNLYNDEGSISSAKTNFDDSQEFNVASPEVEARVLEKEVLIRIHCKNQNGSMLKIFTHLKTLDLSTISSSVLPFGNSLLDITIIAQMGDKYNLTLKELVKSLRQVLLELLNVSH</sequence>
<evidence type="ECO:0000256" key="1">
    <source>
        <dbReference type="ARBA" id="ARBA00004123"/>
    </source>
</evidence>
<keyword evidence="8" id="KW-1185">Reference proteome</keyword>
<feature type="compositionally biased region" description="Low complexity" evidence="5">
    <location>
        <begin position="71"/>
        <end position="85"/>
    </location>
</feature>
<keyword evidence="2" id="KW-0805">Transcription regulation</keyword>
<evidence type="ECO:0000256" key="3">
    <source>
        <dbReference type="ARBA" id="ARBA00023163"/>
    </source>
</evidence>
<organism evidence="7 8">
    <name type="scientific">Lupinus luteus</name>
    <name type="common">European yellow lupine</name>
    <dbReference type="NCBI Taxonomy" id="3873"/>
    <lineage>
        <taxon>Eukaryota</taxon>
        <taxon>Viridiplantae</taxon>
        <taxon>Streptophyta</taxon>
        <taxon>Embryophyta</taxon>
        <taxon>Tracheophyta</taxon>
        <taxon>Spermatophyta</taxon>
        <taxon>Magnoliopsida</taxon>
        <taxon>eudicotyledons</taxon>
        <taxon>Gunneridae</taxon>
        <taxon>Pentapetalae</taxon>
        <taxon>rosids</taxon>
        <taxon>fabids</taxon>
        <taxon>Fabales</taxon>
        <taxon>Fabaceae</taxon>
        <taxon>Papilionoideae</taxon>
        <taxon>50 kb inversion clade</taxon>
        <taxon>genistoids sensu lato</taxon>
        <taxon>core genistoids</taxon>
        <taxon>Genisteae</taxon>
        <taxon>Lupinus</taxon>
    </lineage>
</organism>
<dbReference type="PANTHER" id="PTHR45959">
    <property type="entry name" value="BHLH TRANSCRIPTION FACTOR"/>
    <property type="match status" value="1"/>
</dbReference>
<dbReference type="EMBL" id="CAXHTB010000016">
    <property type="protein sequence ID" value="CAL0321984.1"/>
    <property type="molecule type" value="Genomic_DNA"/>
</dbReference>
<evidence type="ECO:0000256" key="4">
    <source>
        <dbReference type="ARBA" id="ARBA00023242"/>
    </source>
</evidence>
<evidence type="ECO:0000256" key="5">
    <source>
        <dbReference type="SAM" id="MobiDB-lite"/>
    </source>
</evidence>
<dbReference type="Pfam" id="PF22754">
    <property type="entry name" value="bHLH-TF_ACT-like_plant"/>
    <property type="match status" value="1"/>
</dbReference>
<dbReference type="Proteomes" id="UP001497480">
    <property type="component" value="Unassembled WGS sequence"/>
</dbReference>
<keyword evidence="3" id="KW-0804">Transcription</keyword>
<dbReference type="SUPFAM" id="SSF47459">
    <property type="entry name" value="HLH, helix-loop-helix DNA-binding domain"/>
    <property type="match status" value="1"/>
</dbReference>
<proteinExistence type="predicted"/>
<comment type="caution">
    <text evidence="7">The sequence shown here is derived from an EMBL/GenBank/DDBJ whole genome shotgun (WGS) entry which is preliminary data.</text>
</comment>
<dbReference type="Pfam" id="PF00010">
    <property type="entry name" value="HLH"/>
    <property type="match status" value="1"/>
</dbReference>
<dbReference type="GO" id="GO:0080090">
    <property type="term" value="P:regulation of primary metabolic process"/>
    <property type="evidence" value="ECO:0007669"/>
    <property type="project" value="UniProtKB-ARBA"/>
</dbReference>
<feature type="compositionally biased region" description="Polar residues" evidence="5">
    <location>
        <begin position="56"/>
        <end position="70"/>
    </location>
</feature>
<dbReference type="InterPro" id="IPR052610">
    <property type="entry name" value="bHLH_transcription_regulator"/>
</dbReference>
<dbReference type="InterPro" id="IPR054502">
    <property type="entry name" value="bHLH-TF_ACT-like_plant"/>
</dbReference>
<accession>A0AAV1XLK4</accession>
<dbReference type="GO" id="GO:0005634">
    <property type="term" value="C:nucleus"/>
    <property type="evidence" value="ECO:0007669"/>
    <property type="project" value="UniProtKB-SubCell"/>
</dbReference>
<gene>
    <name evidence="7" type="ORF">LLUT_LOCUS23044</name>
</gene>
<dbReference type="SMART" id="SM00353">
    <property type="entry name" value="HLH"/>
    <property type="match status" value="1"/>
</dbReference>
<dbReference type="AlphaFoldDB" id="A0AAV1XLK4"/>